<sequence>MSRVYLVEDNAAIREAVSLYLRVEGFEVVEFDGVRGVVESMRLQRPDVCIIDVMLPDGDGFSLARRIRERDGKVGLVFLTAREAESDRILGFELGADDYVVKPFSPRELVLRVKALMRRMGEGGGREEAGEVEWEGRRLRVDGELPVAVVEGREVRLTPAEWRILRLLASSPGRVFTREQILGEALDYLYEGSARTVDTHIKNLRAKLGSSDWIETVRGIGYRMMGVRV</sequence>
<dbReference type="SMART" id="SM00862">
    <property type="entry name" value="Trans_reg_C"/>
    <property type="match status" value="1"/>
</dbReference>
<dbReference type="Gene3D" id="6.10.250.690">
    <property type="match status" value="1"/>
</dbReference>
<dbReference type="PANTHER" id="PTHR48111:SF1">
    <property type="entry name" value="TWO-COMPONENT RESPONSE REGULATOR ORR33"/>
    <property type="match status" value="1"/>
</dbReference>
<dbReference type="PROSITE" id="PS51755">
    <property type="entry name" value="OMPR_PHOB"/>
    <property type="match status" value="1"/>
</dbReference>
<dbReference type="SMART" id="SM00448">
    <property type="entry name" value="REC"/>
    <property type="match status" value="1"/>
</dbReference>
<keyword evidence="2" id="KW-0902">Two-component regulatory system</keyword>
<evidence type="ECO:0000256" key="1">
    <source>
        <dbReference type="ARBA" id="ARBA00022553"/>
    </source>
</evidence>
<keyword evidence="4 7" id="KW-0238">DNA-binding</keyword>
<dbReference type="InterPro" id="IPR016032">
    <property type="entry name" value="Sig_transdc_resp-reg_C-effctor"/>
</dbReference>
<proteinExistence type="predicted"/>
<dbReference type="InterPro" id="IPR039420">
    <property type="entry name" value="WalR-like"/>
</dbReference>
<dbReference type="Pfam" id="PF00072">
    <property type="entry name" value="Response_reg"/>
    <property type="match status" value="1"/>
</dbReference>
<dbReference type="InterPro" id="IPR001867">
    <property type="entry name" value="OmpR/PhoB-type_DNA-bd"/>
</dbReference>
<dbReference type="GO" id="GO:0005829">
    <property type="term" value="C:cytosol"/>
    <property type="evidence" value="ECO:0007669"/>
    <property type="project" value="TreeGrafter"/>
</dbReference>
<evidence type="ECO:0000256" key="2">
    <source>
        <dbReference type="ARBA" id="ARBA00023012"/>
    </source>
</evidence>
<organism evidence="10 11">
    <name type="scientific">Winmispira thermophila (strain ATCC 49972 / DSM 6192 / RI 19.B1)</name>
    <name type="common">Spirochaeta thermophila</name>
    <dbReference type="NCBI Taxonomy" id="665571"/>
    <lineage>
        <taxon>Bacteria</taxon>
        <taxon>Pseudomonadati</taxon>
        <taxon>Spirochaetota</taxon>
        <taxon>Spirochaetia</taxon>
        <taxon>Winmispirales</taxon>
        <taxon>Winmispiraceae</taxon>
        <taxon>Winmispira</taxon>
    </lineage>
</organism>
<dbReference type="InterPro" id="IPR011006">
    <property type="entry name" value="CheY-like_superfamily"/>
</dbReference>
<gene>
    <name evidence="10" type="ordered locus">STHERM_c21510</name>
</gene>
<dbReference type="InterPro" id="IPR001789">
    <property type="entry name" value="Sig_transdc_resp-reg_receiver"/>
</dbReference>
<evidence type="ECO:0000256" key="7">
    <source>
        <dbReference type="PROSITE-ProRule" id="PRU01091"/>
    </source>
</evidence>
<dbReference type="Gene3D" id="3.40.50.2300">
    <property type="match status" value="1"/>
</dbReference>
<dbReference type="GO" id="GO:0000156">
    <property type="term" value="F:phosphorelay response regulator activity"/>
    <property type="evidence" value="ECO:0007669"/>
    <property type="project" value="TreeGrafter"/>
</dbReference>
<evidence type="ECO:0000256" key="4">
    <source>
        <dbReference type="ARBA" id="ARBA00023125"/>
    </source>
</evidence>
<feature type="domain" description="OmpR/PhoB-type" evidence="9">
    <location>
        <begin position="129"/>
        <end position="226"/>
    </location>
</feature>
<dbReference type="eggNOG" id="COG0745">
    <property type="taxonomic scope" value="Bacteria"/>
</dbReference>
<accession>E0RRA3</accession>
<dbReference type="CDD" id="cd17574">
    <property type="entry name" value="REC_OmpR"/>
    <property type="match status" value="1"/>
</dbReference>
<dbReference type="RefSeq" id="WP_013314918.1">
    <property type="nucleotide sequence ID" value="NC_014484.1"/>
</dbReference>
<dbReference type="InterPro" id="IPR036388">
    <property type="entry name" value="WH-like_DNA-bd_sf"/>
</dbReference>
<evidence type="ECO:0000259" key="9">
    <source>
        <dbReference type="PROSITE" id="PS51755"/>
    </source>
</evidence>
<protein>
    <submittedName>
        <fullName evidence="10">Transcriptional regulatory protein</fullName>
    </submittedName>
</protein>
<dbReference type="SUPFAM" id="SSF52172">
    <property type="entry name" value="CheY-like"/>
    <property type="match status" value="1"/>
</dbReference>
<dbReference type="GO" id="GO:0006355">
    <property type="term" value="P:regulation of DNA-templated transcription"/>
    <property type="evidence" value="ECO:0007669"/>
    <property type="project" value="InterPro"/>
</dbReference>
<dbReference type="PROSITE" id="PS50110">
    <property type="entry name" value="RESPONSE_REGULATORY"/>
    <property type="match status" value="1"/>
</dbReference>
<dbReference type="Pfam" id="PF00486">
    <property type="entry name" value="Trans_reg_C"/>
    <property type="match status" value="1"/>
</dbReference>
<dbReference type="PANTHER" id="PTHR48111">
    <property type="entry name" value="REGULATOR OF RPOS"/>
    <property type="match status" value="1"/>
</dbReference>
<dbReference type="KEGG" id="sta:STHERM_c21510"/>
<keyword evidence="5" id="KW-0804">Transcription</keyword>
<feature type="modified residue" description="4-aspartylphosphate" evidence="6">
    <location>
        <position position="52"/>
    </location>
</feature>
<evidence type="ECO:0000259" key="8">
    <source>
        <dbReference type="PROSITE" id="PS50110"/>
    </source>
</evidence>
<dbReference type="EMBL" id="CP001698">
    <property type="protein sequence ID" value="ADN03080.1"/>
    <property type="molecule type" value="Genomic_DNA"/>
</dbReference>
<dbReference type="Gene3D" id="1.10.10.10">
    <property type="entry name" value="Winged helix-like DNA-binding domain superfamily/Winged helix DNA-binding domain"/>
    <property type="match status" value="1"/>
</dbReference>
<dbReference type="CDD" id="cd00383">
    <property type="entry name" value="trans_reg_C"/>
    <property type="match status" value="1"/>
</dbReference>
<dbReference type="HOGENOM" id="CLU_000445_30_4_12"/>
<dbReference type="Proteomes" id="UP000001296">
    <property type="component" value="Chromosome"/>
</dbReference>
<keyword evidence="1 6" id="KW-0597">Phosphoprotein</keyword>
<dbReference type="GO" id="GO:0000976">
    <property type="term" value="F:transcription cis-regulatory region binding"/>
    <property type="evidence" value="ECO:0007669"/>
    <property type="project" value="TreeGrafter"/>
</dbReference>
<evidence type="ECO:0000313" key="10">
    <source>
        <dbReference type="EMBL" id="ADN03080.1"/>
    </source>
</evidence>
<dbReference type="PaxDb" id="665571-STHERM_c21510"/>
<keyword evidence="3" id="KW-0805">Transcription regulation</keyword>
<reference key="1">
    <citation type="submission" date="2009-08" db="EMBL/GenBank/DDBJ databases">
        <title>The genome sequence of Spirochaeta thermophila DSM6192.</title>
        <authorList>
            <person name="Angelov A."/>
            <person name="Mientus M."/>
            <person name="Wittenberg S."/>
            <person name="Lehmann R."/>
            <person name="Liesegang H."/>
            <person name="Daniel R."/>
            <person name="Liebl W."/>
        </authorList>
    </citation>
    <scope>NUCLEOTIDE SEQUENCE</scope>
    <source>
        <strain>DSM 6192</strain>
    </source>
</reference>
<dbReference type="SUPFAM" id="SSF46894">
    <property type="entry name" value="C-terminal effector domain of the bipartite response regulators"/>
    <property type="match status" value="1"/>
</dbReference>
<name>E0RRA3_WINT6</name>
<evidence type="ECO:0000256" key="6">
    <source>
        <dbReference type="PROSITE-ProRule" id="PRU00169"/>
    </source>
</evidence>
<reference evidence="10 11" key="2">
    <citation type="journal article" date="2010" name="J. Bacteriol.">
        <title>Genome sequence of the polysaccharide-degrading, thermophilic anaerobe Spirochaeta thermophila DSM 6192.</title>
        <authorList>
            <person name="Angelov A."/>
            <person name="Liebl S."/>
            <person name="Ballschmiter M."/>
            <person name="Bomeke M."/>
            <person name="Lehmann R."/>
            <person name="Liesegang H."/>
            <person name="Daniel R."/>
            <person name="Liebl W."/>
        </authorList>
    </citation>
    <scope>NUCLEOTIDE SEQUENCE [LARGE SCALE GENOMIC DNA]</scope>
    <source>
        <strain evidence="11">ATCC 49972 / DSM 6192 / RI 19.B1</strain>
    </source>
</reference>
<dbReference type="GO" id="GO:0032993">
    <property type="term" value="C:protein-DNA complex"/>
    <property type="evidence" value="ECO:0007669"/>
    <property type="project" value="TreeGrafter"/>
</dbReference>
<feature type="DNA-binding region" description="OmpR/PhoB-type" evidence="7">
    <location>
        <begin position="129"/>
        <end position="226"/>
    </location>
</feature>
<dbReference type="AlphaFoldDB" id="E0RRA3"/>
<evidence type="ECO:0000256" key="3">
    <source>
        <dbReference type="ARBA" id="ARBA00023015"/>
    </source>
</evidence>
<evidence type="ECO:0000256" key="5">
    <source>
        <dbReference type="ARBA" id="ARBA00023163"/>
    </source>
</evidence>
<feature type="domain" description="Response regulatory" evidence="8">
    <location>
        <begin position="3"/>
        <end position="117"/>
    </location>
</feature>
<evidence type="ECO:0000313" key="11">
    <source>
        <dbReference type="Proteomes" id="UP000001296"/>
    </source>
</evidence>